<evidence type="ECO:0000256" key="2">
    <source>
        <dbReference type="SAM" id="SignalP"/>
    </source>
</evidence>
<feature type="signal peptide" evidence="2">
    <location>
        <begin position="1"/>
        <end position="24"/>
    </location>
</feature>
<dbReference type="SUPFAM" id="SSF48452">
    <property type="entry name" value="TPR-like"/>
    <property type="match status" value="1"/>
</dbReference>
<evidence type="ECO:0000313" key="3">
    <source>
        <dbReference type="EMBL" id="KYN79336.1"/>
    </source>
</evidence>
<dbReference type="InterPro" id="IPR011990">
    <property type="entry name" value="TPR-like_helical_dom_sf"/>
</dbReference>
<evidence type="ECO:0000256" key="1">
    <source>
        <dbReference type="PROSITE-ProRule" id="PRU00339"/>
    </source>
</evidence>
<dbReference type="SMART" id="SM00028">
    <property type="entry name" value="TPR"/>
    <property type="match status" value="3"/>
</dbReference>
<dbReference type="AlphaFoldDB" id="A0A151KQL9"/>
<keyword evidence="1" id="KW-0802">TPR repeat</keyword>
<feature type="repeat" description="TPR" evidence="1">
    <location>
        <begin position="143"/>
        <end position="176"/>
    </location>
</feature>
<dbReference type="EMBL" id="LOBR01000137">
    <property type="protein sequence ID" value="KYN79336.1"/>
    <property type="molecule type" value="Genomic_DNA"/>
</dbReference>
<reference evidence="4" key="1">
    <citation type="submission" date="2015-12" db="EMBL/GenBank/DDBJ databases">
        <authorList>
            <person name="Shamseldin A."/>
            <person name="Moawad H."/>
            <person name="Abd El-Rahim W.M."/>
            <person name="Sadowsky M.J."/>
        </authorList>
    </citation>
    <scope>NUCLEOTIDE SEQUENCE [LARGE SCALE GENOMIC DNA]</scope>
    <source>
        <strain evidence="4">2538-88</strain>
    </source>
</reference>
<feature type="chain" id="PRO_5007583463" evidence="2">
    <location>
        <begin position="25"/>
        <end position="396"/>
    </location>
</feature>
<keyword evidence="2" id="KW-0732">Signal</keyword>
<evidence type="ECO:0000313" key="4">
    <source>
        <dbReference type="Proteomes" id="UP000075346"/>
    </source>
</evidence>
<protein>
    <submittedName>
        <fullName evidence="3">Ferrichrome ABC transporter substrate-binding protein</fullName>
    </submittedName>
</protein>
<sequence>MKMKKTTITLLMSCLLLTKVSAAAANSDISPYALRYMQQAQTLSAKEQNQQAIEHLLTAEVSRPGDVAAISRMLGILYWQSEQAEHSVIALEKALNAQGLADDEQWRTRRMLSSIYLTLGQFRQALPHLELLTQSIPEGENAAEVWLHLAQAHYSLEQWRETLLALEKQRKLDPKPSVAVLSISLGAHAQLEQWSQVVDNAKQLIALQPEKKIWWMQAYSGYLNLRQQKAALDILTLAQLKGIALLDSERKSLAYLYASQGIYEKAAVTLSQLERADSDLELIRLQAQYWQAAKEWQKSLHFWHKAAEIESKYHWEVAVLQNQLQKYQQVIASLDQMENQQRFYDAQLLKVNALYRLNRLEAALALAKKADAIKSSTQTQSWVRFLSHKKSETPEV</sequence>
<dbReference type="Gene3D" id="1.25.40.10">
    <property type="entry name" value="Tetratricopeptide repeat domain"/>
    <property type="match status" value="3"/>
</dbReference>
<dbReference type="InterPro" id="IPR019734">
    <property type="entry name" value="TPR_rpt"/>
</dbReference>
<dbReference type="PROSITE" id="PS50005">
    <property type="entry name" value="TPR"/>
    <property type="match status" value="1"/>
</dbReference>
<organism evidence="3 4">
    <name type="scientific">Vibrio cidicii</name>
    <dbReference type="NCBI Taxonomy" id="1763883"/>
    <lineage>
        <taxon>Bacteria</taxon>
        <taxon>Pseudomonadati</taxon>
        <taxon>Pseudomonadota</taxon>
        <taxon>Gammaproteobacteria</taxon>
        <taxon>Vibrionales</taxon>
        <taxon>Vibrionaceae</taxon>
        <taxon>Vibrio</taxon>
    </lineage>
</organism>
<accession>A0A151KQL9</accession>
<name>A0A151KQL9_9VIBR</name>
<dbReference type="Proteomes" id="UP000075346">
    <property type="component" value="Unassembled WGS sequence"/>
</dbReference>
<comment type="caution">
    <text evidence="3">The sequence shown here is derived from an EMBL/GenBank/DDBJ whole genome shotgun (WGS) entry which is preliminary data.</text>
</comment>
<gene>
    <name evidence="3" type="ORF">ATY37_09935</name>
</gene>
<proteinExistence type="predicted"/>